<feature type="compositionally biased region" description="Polar residues" evidence="8">
    <location>
        <begin position="247"/>
        <end position="260"/>
    </location>
</feature>
<organism evidence="9 10">
    <name type="scientific">Amanita thiersii Skay4041</name>
    <dbReference type="NCBI Taxonomy" id="703135"/>
    <lineage>
        <taxon>Eukaryota</taxon>
        <taxon>Fungi</taxon>
        <taxon>Dikarya</taxon>
        <taxon>Basidiomycota</taxon>
        <taxon>Agaricomycotina</taxon>
        <taxon>Agaricomycetes</taxon>
        <taxon>Agaricomycetidae</taxon>
        <taxon>Agaricales</taxon>
        <taxon>Pluteineae</taxon>
        <taxon>Amanitaceae</taxon>
        <taxon>Amanita</taxon>
    </lineage>
</organism>
<sequence>MLSLTRHVPRRVTLPMTRSLAEVVSTKSKTIASVSGLPTKKQKPILQEKVPVREDHGLWAFFRRKPDVSLVGEERYEVIEHPFTLDRSRTGRAWKASELRLKSFEDLHTLWYIILRERNLLATQKEETRRMGVIDPQIQVSAARVHQCRKTMARIKAVLNERRLAYAGALKLIEEEKHKEQDELVWQYQLQRHAEERKLVSRRKLTERRKEAQQRRDAELLEKREVDAGAQYAEQIQASDTVVLGDTTPNQSTDTFSSAETTEEEEKPQKKIEKVEQVVQRKTPVNPADAAVDGLFGAVTQNTGGRRSS</sequence>
<dbReference type="SUPFAM" id="SSF46561">
    <property type="entry name" value="Ribosomal protein L29 (L29p)"/>
    <property type="match status" value="1"/>
</dbReference>
<evidence type="ECO:0000256" key="6">
    <source>
        <dbReference type="ARBA" id="ARBA00035289"/>
    </source>
</evidence>
<comment type="similarity">
    <text evidence="2">Belongs to the universal ribosomal protein uL29 family.</text>
</comment>
<dbReference type="GO" id="GO:0032543">
    <property type="term" value="P:mitochondrial translation"/>
    <property type="evidence" value="ECO:0007669"/>
    <property type="project" value="TreeGrafter"/>
</dbReference>
<evidence type="ECO:0000256" key="2">
    <source>
        <dbReference type="ARBA" id="ARBA00009254"/>
    </source>
</evidence>
<dbReference type="Proteomes" id="UP000242287">
    <property type="component" value="Unassembled WGS sequence"/>
</dbReference>
<dbReference type="Pfam" id="PF06984">
    <property type="entry name" value="MRP-L47"/>
    <property type="match status" value="1"/>
</dbReference>
<dbReference type="Gene3D" id="6.10.330.20">
    <property type="match status" value="1"/>
</dbReference>
<protein>
    <recommendedName>
        <fullName evidence="6">Large ribosomal subunit protein uL29m</fullName>
    </recommendedName>
    <alternativeName>
        <fullName evidence="7">54S ribosomal protein L4, mitochondrial</fullName>
    </alternativeName>
</protein>
<name>A0A2A9NVD7_9AGAR</name>
<keyword evidence="4" id="KW-0496">Mitochondrion</keyword>
<dbReference type="InterPro" id="IPR038340">
    <property type="entry name" value="MRP-L47_sf"/>
</dbReference>
<feature type="compositionally biased region" description="Basic and acidic residues" evidence="8">
    <location>
        <begin position="267"/>
        <end position="276"/>
    </location>
</feature>
<dbReference type="PANTHER" id="PTHR21183">
    <property type="entry name" value="RIBOSOMAL PROTEIN L47, MITOCHONDRIAL-RELATED"/>
    <property type="match status" value="1"/>
</dbReference>
<comment type="subcellular location">
    <subcellularLocation>
        <location evidence="1">Mitochondrion</location>
    </subcellularLocation>
</comment>
<evidence type="ECO:0000256" key="8">
    <source>
        <dbReference type="SAM" id="MobiDB-lite"/>
    </source>
</evidence>
<keyword evidence="5" id="KW-0687">Ribonucleoprotein</keyword>
<evidence type="ECO:0000256" key="7">
    <source>
        <dbReference type="ARBA" id="ARBA00035399"/>
    </source>
</evidence>
<evidence type="ECO:0000313" key="9">
    <source>
        <dbReference type="EMBL" id="PFH54078.1"/>
    </source>
</evidence>
<keyword evidence="10" id="KW-1185">Reference proteome</keyword>
<dbReference type="GO" id="GO:0003735">
    <property type="term" value="F:structural constituent of ribosome"/>
    <property type="evidence" value="ECO:0007669"/>
    <property type="project" value="InterPro"/>
</dbReference>
<dbReference type="PANTHER" id="PTHR21183:SF18">
    <property type="entry name" value="LARGE RIBOSOMAL SUBUNIT PROTEIN UL29M"/>
    <property type="match status" value="1"/>
</dbReference>
<dbReference type="EMBL" id="KZ301971">
    <property type="protein sequence ID" value="PFH54078.1"/>
    <property type="molecule type" value="Genomic_DNA"/>
</dbReference>
<dbReference type="InterPro" id="IPR010729">
    <property type="entry name" value="Ribosomal_uL29_mit"/>
</dbReference>
<dbReference type="AlphaFoldDB" id="A0A2A9NVD7"/>
<evidence type="ECO:0000256" key="4">
    <source>
        <dbReference type="ARBA" id="ARBA00023128"/>
    </source>
</evidence>
<evidence type="ECO:0000256" key="3">
    <source>
        <dbReference type="ARBA" id="ARBA00022980"/>
    </source>
</evidence>
<accession>A0A2A9NVD7</accession>
<keyword evidence="3" id="KW-0689">Ribosomal protein</keyword>
<evidence type="ECO:0000256" key="5">
    <source>
        <dbReference type="ARBA" id="ARBA00023274"/>
    </source>
</evidence>
<feature type="compositionally biased region" description="Polar residues" evidence="8">
    <location>
        <begin position="299"/>
        <end position="309"/>
    </location>
</feature>
<dbReference type="GO" id="GO:0005762">
    <property type="term" value="C:mitochondrial large ribosomal subunit"/>
    <property type="evidence" value="ECO:0007669"/>
    <property type="project" value="TreeGrafter"/>
</dbReference>
<evidence type="ECO:0000313" key="10">
    <source>
        <dbReference type="Proteomes" id="UP000242287"/>
    </source>
</evidence>
<feature type="region of interest" description="Disordered" evidence="8">
    <location>
        <begin position="244"/>
        <end position="309"/>
    </location>
</feature>
<dbReference type="OrthoDB" id="270763at2759"/>
<reference evidence="9 10" key="1">
    <citation type="submission" date="2014-02" db="EMBL/GenBank/DDBJ databases">
        <title>Transposable element dynamics among asymbiotic and ectomycorrhizal Amanita fungi.</title>
        <authorList>
            <consortium name="DOE Joint Genome Institute"/>
            <person name="Hess J."/>
            <person name="Skrede I."/>
            <person name="Wolfe B."/>
            <person name="LaButti K."/>
            <person name="Ohm R.A."/>
            <person name="Grigoriev I.V."/>
            <person name="Pringle A."/>
        </authorList>
    </citation>
    <scope>NUCLEOTIDE SEQUENCE [LARGE SCALE GENOMIC DNA]</scope>
    <source>
        <strain evidence="9 10">SKay4041</strain>
    </source>
</reference>
<evidence type="ECO:0000256" key="1">
    <source>
        <dbReference type="ARBA" id="ARBA00004173"/>
    </source>
</evidence>
<dbReference type="STRING" id="703135.A0A2A9NVD7"/>
<dbReference type="InterPro" id="IPR036049">
    <property type="entry name" value="Ribosomal_uL29_sf"/>
</dbReference>
<proteinExistence type="inferred from homology"/>
<gene>
    <name evidence="9" type="ORF">AMATHDRAFT_53887</name>
</gene>